<evidence type="ECO:0000313" key="2">
    <source>
        <dbReference type="Proteomes" id="UP001151699"/>
    </source>
</evidence>
<comment type="caution">
    <text evidence="1">The sequence shown here is derived from an EMBL/GenBank/DDBJ whole genome shotgun (WGS) entry which is preliminary data.</text>
</comment>
<accession>A0A9Q0S1X9</accession>
<dbReference type="Proteomes" id="UP001151699">
    <property type="component" value="Chromosome B"/>
</dbReference>
<organism evidence="1 2">
    <name type="scientific">Pseudolycoriella hygida</name>
    <dbReference type="NCBI Taxonomy" id="35572"/>
    <lineage>
        <taxon>Eukaryota</taxon>
        <taxon>Metazoa</taxon>
        <taxon>Ecdysozoa</taxon>
        <taxon>Arthropoda</taxon>
        <taxon>Hexapoda</taxon>
        <taxon>Insecta</taxon>
        <taxon>Pterygota</taxon>
        <taxon>Neoptera</taxon>
        <taxon>Endopterygota</taxon>
        <taxon>Diptera</taxon>
        <taxon>Nematocera</taxon>
        <taxon>Sciaroidea</taxon>
        <taxon>Sciaridae</taxon>
        <taxon>Pseudolycoriella</taxon>
    </lineage>
</organism>
<protein>
    <submittedName>
        <fullName evidence="1">Uncharacterized protein</fullName>
    </submittedName>
</protein>
<reference evidence="1" key="1">
    <citation type="submission" date="2022-07" db="EMBL/GenBank/DDBJ databases">
        <authorList>
            <person name="Trinca V."/>
            <person name="Uliana J.V.C."/>
            <person name="Torres T.T."/>
            <person name="Ward R.J."/>
            <person name="Monesi N."/>
        </authorList>
    </citation>
    <scope>NUCLEOTIDE SEQUENCE</scope>
    <source>
        <strain evidence="1">HSMRA1968</strain>
        <tissue evidence="1">Whole embryos</tissue>
    </source>
</reference>
<dbReference type="OrthoDB" id="8061976at2759"/>
<proteinExistence type="predicted"/>
<evidence type="ECO:0000313" key="1">
    <source>
        <dbReference type="EMBL" id="KAJ6641534.1"/>
    </source>
</evidence>
<dbReference type="AlphaFoldDB" id="A0A9Q0S1X9"/>
<gene>
    <name evidence="1" type="ORF">Bhyg_06473</name>
</gene>
<dbReference type="EMBL" id="WJQU01000002">
    <property type="protein sequence ID" value="KAJ6641534.1"/>
    <property type="molecule type" value="Genomic_DNA"/>
</dbReference>
<keyword evidence="2" id="KW-1185">Reference proteome</keyword>
<name>A0A9Q0S1X9_9DIPT</name>
<sequence length="121" mass="13736">MIASNVTSAILNIVIFNKVWARFWSPRSNRTAGGYFLAQPGRDIPDDTLDDPAENVYPGSAKMNSRYRFRDLLLGDFAFNDDGERPKSAPLQVRRRPCEDCKVDKSPVKKISVYPTKKELI</sequence>